<dbReference type="EMBL" id="JBHSPX010000004">
    <property type="protein sequence ID" value="MFC6064146.1"/>
    <property type="molecule type" value="Genomic_DNA"/>
</dbReference>
<dbReference type="InterPro" id="IPR003018">
    <property type="entry name" value="GAF"/>
</dbReference>
<keyword evidence="3" id="KW-0805">Transcription regulation</keyword>
<dbReference type="Gene3D" id="1.10.10.10">
    <property type="entry name" value="Winged helix-like DNA-binding domain superfamily/Winged helix DNA-binding domain"/>
    <property type="match status" value="1"/>
</dbReference>
<reference evidence="7" key="1">
    <citation type="journal article" date="2019" name="Int. J. Syst. Evol. Microbiol.">
        <title>The Global Catalogue of Microorganisms (GCM) 10K type strain sequencing project: providing services to taxonomists for standard genome sequencing and annotation.</title>
        <authorList>
            <consortium name="The Broad Institute Genomics Platform"/>
            <consortium name="The Broad Institute Genome Sequencing Center for Infectious Disease"/>
            <person name="Wu L."/>
            <person name="Ma J."/>
        </authorList>
    </citation>
    <scope>NUCLEOTIDE SEQUENCE [LARGE SCALE GENOMIC DNA]</scope>
    <source>
        <strain evidence="7">CGMCC 1.15180</strain>
    </source>
</reference>
<evidence type="ECO:0000256" key="2">
    <source>
        <dbReference type="ARBA" id="ARBA00022777"/>
    </source>
</evidence>
<dbReference type="SUPFAM" id="SSF55781">
    <property type="entry name" value="GAF domain-like"/>
    <property type="match status" value="1"/>
</dbReference>
<dbReference type="SUPFAM" id="SSF52172">
    <property type="entry name" value="CheY-like"/>
    <property type="match status" value="1"/>
</dbReference>
<protein>
    <submittedName>
        <fullName evidence="6">ANTAR domain-containing protein</fullName>
    </submittedName>
</protein>
<organism evidence="6 7">
    <name type="scientific">Streptomyces ochraceiscleroticus</name>
    <dbReference type="NCBI Taxonomy" id="47761"/>
    <lineage>
        <taxon>Bacteria</taxon>
        <taxon>Bacillati</taxon>
        <taxon>Actinomycetota</taxon>
        <taxon>Actinomycetes</taxon>
        <taxon>Kitasatosporales</taxon>
        <taxon>Streptomycetaceae</taxon>
        <taxon>Streptomyces</taxon>
    </lineage>
</organism>
<dbReference type="InterPro" id="IPR005561">
    <property type="entry name" value="ANTAR"/>
</dbReference>
<evidence type="ECO:0000256" key="1">
    <source>
        <dbReference type="ARBA" id="ARBA00022679"/>
    </source>
</evidence>
<gene>
    <name evidence="6" type="ORF">ACFP4F_16545</name>
</gene>
<dbReference type="Pfam" id="PF03861">
    <property type="entry name" value="ANTAR"/>
    <property type="match status" value="1"/>
</dbReference>
<keyword evidence="1" id="KW-0808">Transferase</keyword>
<sequence length="235" mass="25218">MTKFVIEVMGRLLDESAEERLALQWVVERSAERLGARAAGALLADQANHLKVAAATSRSVLALQQLGAASGEGPGQACFRDGKPVLVPDFSAAKKKWPQYADKAGAVGIGAATSIPLHDRNSGRQLGVLSLFHARPRPMHEGQLAAALALADAVSLGLMRRWELQAVRRENGQLLRALSSRVVIEQAKGVLAERWQTDVSTAFDVLRKHARARQMRLAEAARAVVEGEPGADPLA</sequence>
<dbReference type="PROSITE" id="PS50921">
    <property type="entry name" value="ANTAR"/>
    <property type="match status" value="1"/>
</dbReference>
<dbReference type="InterPro" id="IPR012074">
    <property type="entry name" value="GAF_ANTAR"/>
</dbReference>
<comment type="caution">
    <text evidence="6">The sequence shown here is derived from an EMBL/GenBank/DDBJ whole genome shotgun (WGS) entry which is preliminary data.</text>
</comment>
<evidence type="ECO:0000256" key="3">
    <source>
        <dbReference type="ARBA" id="ARBA00023015"/>
    </source>
</evidence>
<evidence type="ECO:0000313" key="7">
    <source>
        <dbReference type="Proteomes" id="UP001596139"/>
    </source>
</evidence>
<dbReference type="SMART" id="SM01012">
    <property type="entry name" value="ANTAR"/>
    <property type="match status" value="1"/>
</dbReference>
<dbReference type="InterPro" id="IPR029016">
    <property type="entry name" value="GAF-like_dom_sf"/>
</dbReference>
<dbReference type="PIRSF" id="PIRSF036625">
    <property type="entry name" value="GAF_ANTAR"/>
    <property type="match status" value="1"/>
</dbReference>
<dbReference type="Pfam" id="PF13185">
    <property type="entry name" value="GAF_2"/>
    <property type="match status" value="1"/>
</dbReference>
<dbReference type="InterPro" id="IPR011006">
    <property type="entry name" value="CheY-like_superfamily"/>
</dbReference>
<keyword evidence="7" id="KW-1185">Reference proteome</keyword>
<proteinExistence type="predicted"/>
<accession>A0ABW1MK13</accession>
<dbReference type="Proteomes" id="UP001596139">
    <property type="component" value="Unassembled WGS sequence"/>
</dbReference>
<evidence type="ECO:0000313" key="6">
    <source>
        <dbReference type="EMBL" id="MFC6064146.1"/>
    </source>
</evidence>
<evidence type="ECO:0000259" key="5">
    <source>
        <dbReference type="PROSITE" id="PS50921"/>
    </source>
</evidence>
<dbReference type="InterPro" id="IPR036388">
    <property type="entry name" value="WH-like_DNA-bd_sf"/>
</dbReference>
<evidence type="ECO:0000256" key="4">
    <source>
        <dbReference type="ARBA" id="ARBA00023163"/>
    </source>
</evidence>
<dbReference type="Gene3D" id="3.30.450.40">
    <property type="match status" value="1"/>
</dbReference>
<dbReference type="RefSeq" id="WP_051861431.1">
    <property type="nucleotide sequence ID" value="NZ_JBHSPX010000004.1"/>
</dbReference>
<keyword evidence="2" id="KW-0418">Kinase</keyword>
<name>A0ABW1MK13_9ACTN</name>
<feature type="domain" description="ANTAR" evidence="5">
    <location>
        <begin position="164"/>
        <end position="225"/>
    </location>
</feature>
<keyword evidence="4" id="KW-0804">Transcription</keyword>